<keyword evidence="10" id="KW-0408">Iron</keyword>
<dbReference type="PANTHER" id="PTHR32439:SF0">
    <property type="entry name" value="FERREDOXIN--NITRITE REDUCTASE, CHLOROPLASTIC"/>
    <property type="match status" value="1"/>
</dbReference>
<evidence type="ECO:0000256" key="5">
    <source>
        <dbReference type="ARBA" id="ARBA00022485"/>
    </source>
</evidence>
<keyword evidence="8" id="KW-0883">Thioether bond</keyword>
<feature type="domain" description="Nitrite/sulphite reductase 4Fe-4S" evidence="14">
    <location>
        <begin position="439"/>
        <end position="586"/>
    </location>
</feature>
<dbReference type="InterPro" id="IPR051329">
    <property type="entry name" value="NIR_SIR_4Fe-4S"/>
</dbReference>
<evidence type="ECO:0000313" key="16">
    <source>
        <dbReference type="EMBL" id="QOR70171.1"/>
    </source>
</evidence>
<evidence type="ECO:0000259" key="15">
    <source>
        <dbReference type="Pfam" id="PF03460"/>
    </source>
</evidence>
<evidence type="ECO:0000256" key="10">
    <source>
        <dbReference type="ARBA" id="ARBA00023004"/>
    </source>
</evidence>
<dbReference type="PANTHER" id="PTHR32439">
    <property type="entry name" value="FERREDOXIN--NITRITE REDUCTASE, CHLOROPLASTIC"/>
    <property type="match status" value="1"/>
</dbReference>
<feature type="region of interest" description="Disordered" evidence="13">
    <location>
        <begin position="566"/>
        <end position="592"/>
    </location>
</feature>
<dbReference type="EMBL" id="CP063169">
    <property type="protein sequence ID" value="QOR70171.1"/>
    <property type="molecule type" value="Genomic_DNA"/>
</dbReference>
<dbReference type="GO" id="GO:0050311">
    <property type="term" value="F:sulfite reductase (ferredoxin) activity"/>
    <property type="evidence" value="ECO:0007669"/>
    <property type="project" value="UniProtKB-EC"/>
</dbReference>
<evidence type="ECO:0000256" key="12">
    <source>
        <dbReference type="ARBA" id="ARBA00049518"/>
    </source>
</evidence>
<comment type="cofactor">
    <cofactor evidence="1">
        <name>[4Fe-4S] cluster</name>
        <dbReference type="ChEBI" id="CHEBI:49883"/>
    </cofactor>
</comment>
<evidence type="ECO:0000256" key="4">
    <source>
        <dbReference type="ARBA" id="ARBA00012353"/>
    </source>
</evidence>
<name>A0A7M1SRT9_9MICO</name>
<dbReference type="Proteomes" id="UP000593758">
    <property type="component" value="Chromosome"/>
</dbReference>
<evidence type="ECO:0000256" key="9">
    <source>
        <dbReference type="ARBA" id="ARBA00023002"/>
    </source>
</evidence>
<feature type="compositionally biased region" description="Low complexity" evidence="13">
    <location>
        <begin position="1"/>
        <end position="29"/>
    </location>
</feature>
<dbReference type="PRINTS" id="PR00397">
    <property type="entry name" value="SIROHAEM"/>
</dbReference>
<dbReference type="SUPFAM" id="SSF56014">
    <property type="entry name" value="Nitrite and sulphite reductase 4Fe-4S domain-like"/>
    <property type="match status" value="2"/>
</dbReference>
<comment type="similarity">
    <text evidence="3">Belongs to the nitrite and sulfite reductase 4Fe-4S domain family.</text>
</comment>
<dbReference type="InterPro" id="IPR005117">
    <property type="entry name" value="NiRdtase/SiRdtase_haem-b_fer"/>
</dbReference>
<dbReference type="InterPro" id="IPR006067">
    <property type="entry name" value="NO2/SO3_Rdtase_4Fe4S_dom"/>
</dbReference>
<dbReference type="Gene3D" id="3.30.413.10">
    <property type="entry name" value="Sulfite Reductase Hemoprotein, domain 1"/>
    <property type="match status" value="2"/>
</dbReference>
<evidence type="ECO:0000259" key="14">
    <source>
        <dbReference type="Pfam" id="PF01077"/>
    </source>
</evidence>
<evidence type="ECO:0000256" key="7">
    <source>
        <dbReference type="ARBA" id="ARBA00022723"/>
    </source>
</evidence>
<protein>
    <recommendedName>
        <fullName evidence="4">assimilatory sulfite reductase (ferredoxin)</fullName>
        <ecNumber evidence="4">1.8.7.1</ecNumber>
    </recommendedName>
</protein>
<dbReference type="GO" id="GO:0051539">
    <property type="term" value="F:4 iron, 4 sulfur cluster binding"/>
    <property type="evidence" value="ECO:0007669"/>
    <property type="project" value="UniProtKB-KW"/>
</dbReference>
<dbReference type="EC" id="1.8.7.1" evidence="4"/>
<feature type="domain" description="Nitrite/Sulfite reductase ferredoxin-like" evidence="15">
    <location>
        <begin position="363"/>
        <end position="428"/>
    </location>
</feature>
<keyword evidence="9" id="KW-0560">Oxidoreductase</keyword>
<proteinExistence type="inferred from homology"/>
<dbReference type="KEGG" id="halt:IM660_16375"/>
<evidence type="ECO:0000256" key="1">
    <source>
        <dbReference type="ARBA" id="ARBA00001966"/>
    </source>
</evidence>
<dbReference type="PROSITE" id="PS00365">
    <property type="entry name" value="NIR_SIR"/>
    <property type="match status" value="1"/>
</dbReference>
<dbReference type="GO" id="GO:0020037">
    <property type="term" value="F:heme binding"/>
    <property type="evidence" value="ECO:0007669"/>
    <property type="project" value="InterPro"/>
</dbReference>
<comment type="function">
    <text evidence="2">Catalyzes the reduction of sulfite to sulfide, a step in the biosynthesis of sulfur-containing amino acids and cofactors.</text>
</comment>
<evidence type="ECO:0000313" key="17">
    <source>
        <dbReference type="Proteomes" id="UP000593758"/>
    </source>
</evidence>
<comment type="catalytic activity">
    <reaction evidence="12">
        <text>hydrogen sulfide + 6 oxidized [2Fe-2S]-[ferredoxin] + 3 H2O = sulfite + 6 reduced [2Fe-2S]-[ferredoxin] + 7 H(+)</text>
        <dbReference type="Rhea" id="RHEA:23132"/>
        <dbReference type="Rhea" id="RHEA-COMP:10000"/>
        <dbReference type="Rhea" id="RHEA-COMP:10001"/>
        <dbReference type="ChEBI" id="CHEBI:15377"/>
        <dbReference type="ChEBI" id="CHEBI:15378"/>
        <dbReference type="ChEBI" id="CHEBI:17359"/>
        <dbReference type="ChEBI" id="CHEBI:29919"/>
        <dbReference type="ChEBI" id="CHEBI:33737"/>
        <dbReference type="ChEBI" id="CHEBI:33738"/>
        <dbReference type="EC" id="1.8.7.1"/>
    </reaction>
</comment>
<keyword evidence="11" id="KW-0411">Iron-sulfur</keyword>
<evidence type="ECO:0000256" key="6">
    <source>
        <dbReference type="ARBA" id="ARBA00022617"/>
    </source>
</evidence>
<sequence>MTGQTTEAAPADPATSTTSTGSAASTRTARPARPKRPNGQWKVDGTEPLNHNEAFKQEDNGLNVRERIEQVYAKEGFDSIPGDDLHGRFRWWGLYTQRKPGIDGGRTATLEPHELEDKYFMLRVRIDGGALTTEQLRVIAGISTELARDSADITDRQNIQLHWVQVEDVPEIWRRLEAVGLGTTEACGDVPRVVLGSPVAGIAADEILDPSPAIEEINRRYLGVPELANLPRKFKTAVTGHPGQDVVHEINDVAFVGLEHPELGAGFDVWVGGGLSANPRLGERLGAFATEEQVPDVWHGVAQIFRDYGYRRLRNKARLKFLLADWGPEKFRQVLQEEYLGYELPDGPPAPQPRVPGDHVGVHAQKDGRYYVGAAPYVGRVSGQVLNAVAELAESVGSQRIRLTPHQKLLVLDVPEAAVEQVTEGLRALGLEADPSPFRRSTIACTGIEYCKLAIVETKQTATDTIDELERRLADVPDLRPLTLHLNGCPNSCARIQTADIGLKGQLVMNDDGEQVPGFQVHLGGGLASETRDEAGLGRTVRGLKVTADDLPEYVERVTRRYLDETDGADKAGPARESFASWAHRADEEALK</sequence>
<keyword evidence="6" id="KW-0349">Heme</keyword>
<evidence type="ECO:0000256" key="13">
    <source>
        <dbReference type="SAM" id="MobiDB-lite"/>
    </source>
</evidence>
<evidence type="ECO:0000256" key="11">
    <source>
        <dbReference type="ARBA" id="ARBA00023014"/>
    </source>
</evidence>
<dbReference type="SUPFAM" id="SSF55124">
    <property type="entry name" value="Nitrite/Sulfite reductase N-terminal domain-like"/>
    <property type="match status" value="2"/>
</dbReference>
<dbReference type="Pfam" id="PF03460">
    <property type="entry name" value="NIR_SIR_ferr"/>
    <property type="match status" value="2"/>
</dbReference>
<evidence type="ECO:0000256" key="2">
    <source>
        <dbReference type="ARBA" id="ARBA00003247"/>
    </source>
</evidence>
<feature type="domain" description="Nitrite/sulphite reductase 4Fe-4S" evidence="14">
    <location>
        <begin position="188"/>
        <end position="341"/>
    </location>
</feature>
<evidence type="ECO:0000256" key="3">
    <source>
        <dbReference type="ARBA" id="ARBA00010429"/>
    </source>
</evidence>
<keyword evidence="7" id="KW-0479">Metal-binding</keyword>
<dbReference type="FunFam" id="3.30.413.10:FF:000009">
    <property type="entry name" value="Sulfite reductase [ferredoxin]"/>
    <property type="match status" value="1"/>
</dbReference>
<dbReference type="GO" id="GO:0046872">
    <property type="term" value="F:metal ion binding"/>
    <property type="evidence" value="ECO:0007669"/>
    <property type="project" value="UniProtKB-KW"/>
</dbReference>
<organism evidence="16 17">
    <name type="scientific">Ruania alkalisoli</name>
    <dbReference type="NCBI Taxonomy" id="2779775"/>
    <lineage>
        <taxon>Bacteria</taxon>
        <taxon>Bacillati</taxon>
        <taxon>Actinomycetota</taxon>
        <taxon>Actinomycetes</taxon>
        <taxon>Micrococcales</taxon>
        <taxon>Ruaniaceae</taxon>
        <taxon>Ruania</taxon>
    </lineage>
</organism>
<dbReference type="InterPro" id="IPR006066">
    <property type="entry name" value="NO2/SO3_Rdtase_FeS/sirohaem_BS"/>
</dbReference>
<feature type="domain" description="Nitrite/Sulfite reductase ferredoxin-like" evidence="15">
    <location>
        <begin position="113"/>
        <end position="179"/>
    </location>
</feature>
<feature type="region of interest" description="Disordered" evidence="13">
    <location>
        <begin position="1"/>
        <end position="61"/>
    </location>
</feature>
<gene>
    <name evidence="16" type="ORF">IM660_16375</name>
</gene>
<keyword evidence="5" id="KW-0004">4Fe-4S</keyword>
<dbReference type="InterPro" id="IPR036136">
    <property type="entry name" value="Nit/Sulf_reduc_fer-like_dom_sf"/>
</dbReference>
<accession>A0A7M1SRT9</accession>
<reference evidence="16 17" key="1">
    <citation type="submission" date="2020-10" db="EMBL/GenBank/DDBJ databases">
        <title>Haloactinobacterium sp. RN3S43, a bacterium isolated from saline soil.</title>
        <authorList>
            <person name="Sun J.-Q."/>
        </authorList>
    </citation>
    <scope>NUCLEOTIDE SEQUENCE [LARGE SCALE GENOMIC DNA]</scope>
    <source>
        <strain evidence="16 17">RN3S43</strain>
    </source>
</reference>
<dbReference type="AlphaFoldDB" id="A0A7M1SRT9"/>
<dbReference type="Gene3D" id="3.90.480.20">
    <property type="match status" value="1"/>
</dbReference>
<dbReference type="Pfam" id="PF01077">
    <property type="entry name" value="NIR_SIR"/>
    <property type="match status" value="2"/>
</dbReference>
<evidence type="ECO:0000256" key="8">
    <source>
        <dbReference type="ARBA" id="ARBA00022784"/>
    </source>
</evidence>
<dbReference type="InterPro" id="IPR045854">
    <property type="entry name" value="NO2/SO3_Rdtase_4Fe4S_sf"/>
</dbReference>
<keyword evidence="17" id="KW-1185">Reference proteome</keyword>
<dbReference type="RefSeq" id="WP_193496861.1">
    <property type="nucleotide sequence ID" value="NZ_CP063169.1"/>
</dbReference>